<gene>
    <name evidence="2" type="ORF">AK88_02356</name>
</gene>
<feature type="region of interest" description="Disordered" evidence="1">
    <location>
        <begin position="284"/>
        <end position="323"/>
    </location>
</feature>
<organism evidence="2 3">
    <name type="scientific">Plasmodium fragile</name>
    <dbReference type="NCBI Taxonomy" id="5857"/>
    <lineage>
        <taxon>Eukaryota</taxon>
        <taxon>Sar</taxon>
        <taxon>Alveolata</taxon>
        <taxon>Apicomplexa</taxon>
        <taxon>Aconoidasida</taxon>
        <taxon>Haemosporida</taxon>
        <taxon>Plasmodiidae</taxon>
        <taxon>Plasmodium</taxon>
        <taxon>Plasmodium (Plasmodium)</taxon>
    </lineage>
</organism>
<reference evidence="2 3" key="1">
    <citation type="submission" date="2014-03" db="EMBL/GenBank/DDBJ databases">
        <title>The Genome Sequence of Plasmodium fragile nilgiri.</title>
        <authorList>
            <consortium name="The Broad Institute Genomics Platform"/>
            <consortium name="The Broad Institute Genome Sequencing Center for Infectious Disease"/>
            <person name="Neafsey D."/>
            <person name="Duraisingh M."/>
            <person name="Young S.K."/>
            <person name="Zeng Q."/>
            <person name="Gargeya S."/>
            <person name="Abouelleil A."/>
            <person name="Alvarado L."/>
            <person name="Chapman S.B."/>
            <person name="Gainer-Dewar J."/>
            <person name="Goldberg J."/>
            <person name="Griggs A."/>
            <person name="Gujja S."/>
            <person name="Hansen M."/>
            <person name="Howarth C."/>
            <person name="Imamovic A."/>
            <person name="Larimer J."/>
            <person name="Pearson M."/>
            <person name="Poon T.W."/>
            <person name="Priest M."/>
            <person name="Roberts A."/>
            <person name="Saif S."/>
            <person name="Shea T."/>
            <person name="Sykes S."/>
            <person name="Wortman J."/>
            <person name="Nusbaum C."/>
            <person name="Birren B."/>
        </authorList>
    </citation>
    <scope>NUCLEOTIDE SEQUENCE [LARGE SCALE GENOMIC DNA]</scope>
    <source>
        <strain evidence="3">nilgiri</strain>
    </source>
</reference>
<evidence type="ECO:0000256" key="1">
    <source>
        <dbReference type="SAM" id="MobiDB-lite"/>
    </source>
</evidence>
<dbReference type="VEuPathDB" id="PlasmoDB:AK88_02356"/>
<accession>A0A0D9QM99</accession>
<dbReference type="RefSeq" id="XP_012335410.1">
    <property type="nucleotide sequence ID" value="XM_012479987.1"/>
</dbReference>
<sequence>MRRSEDPMCDTNDVHSVEKTLGMEKKNSLHIFGTHREQSDSKKKRVQCRALQADGQYKKEIFRKMKDFYKNNEDTSLGCDGSPDRDFNLFRENPSGENPSDEKMRGEEVKAKNGSADEEQEENIAKPFNKRRKTLLHEVAYASSESNSKSKREVGRRTDGTEPIGCDHIERDNRRLSPEDVNLGEHTPTDNLVQREDKTDGTKGAIELDMIDTHPAVNRRSDASPPPNEHSDEEGNKGENELNGGCTVEEDRKNAQISFDGKITAHYGNDKDALCHMHCNGLEVGSERKGKDHTSARKRRRSSVTSDKKNGKNDSATVDSYDIQRENIPNKRMRYAGEDNASIDTAICEEQMNDKTQSIQKRGSKIGDANGRSEATFRKALKHVFSGNNSIVKNSIVEKKKKIKSIHNEILSLISADSLTRKGELMNCGVNSVGTTDLSLDEGGEREKQVHTGVNEREGNGGDPQVDNHTGTFAEYQLVSPSEERLILEEYRSVCCDEWGSLKKEVHQMEYENDSRVQRGVEIYNKMDTSMEESRKGHRSTHGSQNCPLETSSLYNAELVEKGPNCVMIPQKGDIYKERLPREGRIPCKPQPRSSLLKKVKLMYEREKKTLEINRKYLNKYGYFKIIMNTYTRNDLLNMNEHGVDFDLSRILFSHDIIKKINQVNFKTVIKALDFYGYLYDNTFLKRLSNKVSINEWLCNGIFFQKIFTRKVLNVGIFFDLVYHFLYLNPAFIDFFFSKNGGSFVKKFSLYDKYKALRLVNNIVAQLKIIRPSTESVVKFLFGFFSSTKGGEEAIRRGRKKALYRGQLGNKDHSADVTVGNVAVQDATVAAWTAPINQSKHLVRKPKGWKENAHVYIKNTKFKKTGLRNILNKIWEKTDLYVKEEVYYGNNFTVRRRLRENKSYHLKMLNNLLFESNDTTSSRGSYSFGGDQEEGGLGYSFEKSGEINFGINEKMSQSFHQNRYHQGSGADGGDNSDDGDNIDGADHVDAVDNEDGGDNVDGGDNAIACDERRATKTFHSLDCVPNVSFDLFSHEGDSFQR</sequence>
<dbReference type="EMBL" id="KQ001667">
    <property type="protein sequence ID" value="KJP87922.1"/>
    <property type="molecule type" value="Genomic_DNA"/>
</dbReference>
<feature type="compositionally biased region" description="Basic and acidic residues" evidence="1">
    <location>
        <begin position="229"/>
        <end position="240"/>
    </location>
</feature>
<dbReference type="OMA" id="YGNNFTV"/>
<feature type="compositionally biased region" description="Basic and acidic residues" evidence="1">
    <location>
        <begin position="285"/>
        <end position="295"/>
    </location>
</feature>
<dbReference type="Proteomes" id="UP000054561">
    <property type="component" value="Unassembled WGS sequence"/>
</dbReference>
<dbReference type="GeneID" id="24267670"/>
<evidence type="ECO:0000313" key="2">
    <source>
        <dbReference type="EMBL" id="KJP87922.1"/>
    </source>
</evidence>
<proteinExistence type="predicted"/>
<dbReference type="OrthoDB" id="371701at2759"/>
<feature type="region of interest" description="Disordered" evidence="1">
    <location>
        <begin position="72"/>
        <end position="126"/>
    </location>
</feature>
<feature type="compositionally biased region" description="Basic and acidic residues" evidence="1">
    <location>
        <begin position="100"/>
        <end position="111"/>
    </location>
</feature>
<feature type="compositionally biased region" description="Basic and acidic residues" evidence="1">
    <location>
        <begin position="148"/>
        <end position="178"/>
    </location>
</feature>
<keyword evidence="3" id="KW-1185">Reference proteome</keyword>
<protein>
    <submittedName>
        <fullName evidence="2">Uncharacterized protein</fullName>
    </submittedName>
</protein>
<evidence type="ECO:0000313" key="3">
    <source>
        <dbReference type="Proteomes" id="UP000054561"/>
    </source>
</evidence>
<name>A0A0D9QM99_PLAFR</name>
<feature type="compositionally biased region" description="Acidic residues" evidence="1">
    <location>
        <begin position="974"/>
        <end position="983"/>
    </location>
</feature>
<feature type="region of interest" description="Disordered" evidence="1">
    <location>
        <begin position="141"/>
        <end position="249"/>
    </location>
</feature>
<dbReference type="AlphaFoldDB" id="A0A0D9QM99"/>
<feature type="region of interest" description="Disordered" evidence="1">
    <location>
        <begin position="963"/>
        <end position="1004"/>
    </location>
</feature>